<sequence length="612" mass="67765">LIEIAGLQRRIDAEPDLDLTAEQEEKLERQAAIEEEIEELLAADADPAEAAPKAKPQDAVPPTIDENCISITRCSSPPGGPAAHPARPRMPSMDPMVSPSMRWRDDPAGVEDVELPPLDECRTPSASSWEYVEALQPFIAETRADAHLKVLCRAVTELSMDCFEEDAKSSGSGTSWILMRIVVLVGPEARRISVHRILLANISGPLEKMFFGEFREGVMREASFPQMEVDVFRCIQQASVGLDPGINVEIVVPTLLAAEQYMISALVTECSRYMREDVVGAADILTVMTSSLKHGYSLPEDVEPAYWSTFVADSNSVLESPAFLLADHRIIQKLVQLDEFGVAEDLLWSRLVEWAAGTEQKPELVSSLLYTESEGQDRQRCHGDKSLEPAEPSSHNHLVLREFIQHLRFPLMSKALFVEEAAMYLSREEERSVTTFHLLGRKPQFSTSERICGPSVCDLPVRILGGNATRAYLTRLLEGTATLPLVSTFDKSKYDYLTFELPADHRAMIVSEVHFTFCGGATDAACGRDFHWSALDGSTGKVSGRCALFQSVQAVSLPPLPPARKWQLQWTSLHDPSAKLAKLCLKGHESQDDWANSVVKSRASQLYNNNSD</sequence>
<gene>
    <name evidence="1" type="ORF">PGLA2088_LOCUS29786</name>
</gene>
<dbReference type="AlphaFoldDB" id="A0A813KC67"/>
<proteinExistence type="predicted"/>
<evidence type="ECO:0000313" key="2">
    <source>
        <dbReference type="Proteomes" id="UP000626109"/>
    </source>
</evidence>
<evidence type="ECO:0008006" key="3">
    <source>
        <dbReference type="Google" id="ProtNLM"/>
    </source>
</evidence>
<comment type="caution">
    <text evidence="1">The sequence shown here is derived from an EMBL/GenBank/DDBJ whole genome shotgun (WGS) entry which is preliminary data.</text>
</comment>
<dbReference type="PANTHER" id="PTHR45774">
    <property type="entry name" value="BTB/POZ DOMAIN-CONTAINING"/>
    <property type="match status" value="1"/>
</dbReference>
<dbReference type="Proteomes" id="UP000626109">
    <property type="component" value="Unassembled WGS sequence"/>
</dbReference>
<dbReference type="PANTHER" id="PTHR45774:SF3">
    <property type="entry name" value="BTB (POZ) DOMAIN-CONTAINING 2B-RELATED"/>
    <property type="match status" value="1"/>
</dbReference>
<accession>A0A813KC67</accession>
<dbReference type="Gene3D" id="3.30.710.10">
    <property type="entry name" value="Potassium Channel Kv1.1, Chain A"/>
    <property type="match status" value="1"/>
</dbReference>
<dbReference type="SUPFAM" id="SSF54695">
    <property type="entry name" value="POZ domain"/>
    <property type="match status" value="1"/>
</dbReference>
<protein>
    <recommendedName>
        <fullName evidence="3">BTB domain-containing protein</fullName>
    </recommendedName>
</protein>
<dbReference type="InterPro" id="IPR011333">
    <property type="entry name" value="SKP1/BTB/POZ_sf"/>
</dbReference>
<feature type="non-terminal residue" evidence="1">
    <location>
        <position position="612"/>
    </location>
</feature>
<name>A0A813KC67_POLGL</name>
<evidence type="ECO:0000313" key="1">
    <source>
        <dbReference type="EMBL" id="CAE8696333.1"/>
    </source>
</evidence>
<reference evidence="1" key="1">
    <citation type="submission" date="2021-02" db="EMBL/GenBank/DDBJ databases">
        <authorList>
            <person name="Dougan E. K."/>
            <person name="Rhodes N."/>
            <person name="Thang M."/>
            <person name="Chan C."/>
        </authorList>
    </citation>
    <scope>NUCLEOTIDE SEQUENCE</scope>
</reference>
<organism evidence="1 2">
    <name type="scientific">Polarella glacialis</name>
    <name type="common">Dinoflagellate</name>
    <dbReference type="NCBI Taxonomy" id="89957"/>
    <lineage>
        <taxon>Eukaryota</taxon>
        <taxon>Sar</taxon>
        <taxon>Alveolata</taxon>
        <taxon>Dinophyceae</taxon>
        <taxon>Suessiales</taxon>
        <taxon>Suessiaceae</taxon>
        <taxon>Polarella</taxon>
    </lineage>
</organism>
<dbReference type="EMBL" id="CAJNNW010028490">
    <property type="protein sequence ID" value="CAE8696333.1"/>
    <property type="molecule type" value="Genomic_DNA"/>
</dbReference>